<dbReference type="GO" id="GO:0007165">
    <property type="term" value="P:signal transduction"/>
    <property type="evidence" value="ECO:0007669"/>
    <property type="project" value="UniProtKB-KW"/>
</dbReference>
<organism evidence="8 9">
    <name type="scientific">Candidatus Anaerobiospirillum pullicola</name>
    <dbReference type="NCBI Taxonomy" id="2838451"/>
    <lineage>
        <taxon>Bacteria</taxon>
        <taxon>Pseudomonadati</taxon>
        <taxon>Pseudomonadota</taxon>
        <taxon>Gammaproteobacteria</taxon>
        <taxon>Aeromonadales</taxon>
        <taxon>Succinivibrionaceae</taxon>
        <taxon>Anaerobiospirillum</taxon>
    </lineage>
</organism>
<dbReference type="SMART" id="SM00283">
    <property type="entry name" value="MA"/>
    <property type="match status" value="1"/>
</dbReference>
<evidence type="ECO:0000256" key="5">
    <source>
        <dbReference type="SAM" id="Phobius"/>
    </source>
</evidence>
<feature type="domain" description="HAMP" evidence="7">
    <location>
        <begin position="214"/>
        <end position="266"/>
    </location>
</feature>
<sequence>MSWYFQLPIKIKLLISFALIMILTIIISIFAVQSMRSSQEVATYINRTLNDQYQPVARMSTAMIAVQRETDLFIAKVDQAVKSGAKLNSSVDADLRASMQELAAAASALDNDQFPQQIAFLKKSASDINSIYQNDITPMLNAGQYHEGMLKFQMDVPKYFSPVYSNLDEIRTAQLNEVIHQSGVLTDTTGLYGVVTLTLISLVVAIAIAILSARYIKNALALAMQNLTYLEQYDFSKQAQSPYQDEFGQLNNTVEDLRQKLREVISIIANITDNVSSAMKSAQESTTRLSKNASESESRTISIAAATDEMVATTQDIAKNCETAANLAQDTSNKTNEGKGKAQESINMIHVQVQQTQENSKQIDAMIKQSRSIASIVDTINEISAQTNLLALNAAIEAARAGDAGRGFAVVADEVRALANRTGSSTNEIAQKIDLIEQDANGATESMNRALSGISDLADDTAGLESVLNEIFEHVEKVAAQITQIATAAEEQTTATNEISSNMQNLTSSSREVAQIATETQKDIDITSGELARLVKTMSAFKLQ</sequence>
<dbReference type="FunFam" id="1.10.287.950:FF:000001">
    <property type="entry name" value="Methyl-accepting chemotaxis sensory transducer"/>
    <property type="match status" value="1"/>
</dbReference>
<dbReference type="Pfam" id="PF00015">
    <property type="entry name" value="MCPsignal"/>
    <property type="match status" value="1"/>
</dbReference>
<dbReference type="PANTHER" id="PTHR32089:SF112">
    <property type="entry name" value="LYSOZYME-LIKE PROTEIN-RELATED"/>
    <property type="match status" value="1"/>
</dbReference>
<reference evidence="8" key="1">
    <citation type="journal article" date="2021" name="PeerJ">
        <title>Extensive microbial diversity within the chicken gut microbiome revealed by metagenomics and culture.</title>
        <authorList>
            <person name="Gilroy R."/>
            <person name="Ravi A."/>
            <person name="Getino M."/>
            <person name="Pursley I."/>
            <person name="Horton D.L."/>
            <person name="Alikhan N.F."/>
            <person name="Baker D."/>
            <person name="Gharbi K."/>
            <person name="Hall N."/>
            <person name="Watson M."/>
            <person name="Adriaenssens E.M."/>
            <person name="Foster-Nyarko E."/>
            <person name="Jarju S."/>
            <person name="Secka A."/>
            <person name="Antonio M."/>
            <person name="Oren A."/>
            <person name="Chaudhuri R.R."/>
            <person name="La Ragione R."/>
            <person name="Hildebrand F."/>
            <person name="Pallen M.J."/>
        </authorList>
    </citation>
    <scope>NUCLEOTIDE SEQUENCE</scope>
    <source>
        <strain evidence="8">378</strain>
    </source>
</reference>
<dbReference type="EMBL" id="JAHLFE010000065">
    <property type="protein sequence ID" value="MBU3843919.1"/>
    <property type="molecule type" value="Genomic_DNA"/>
</dbReference>
<evidence type="ECO:0000259" key="6">
    <source>
        <dbReference type="PROSITE" id="PS50111"/>
    </source>
</evidence>
<comment type="similarity">
    <text evidence="3">Belongs to the methyl-accepting chemotaxis (MCP) protein family.</text>
</comment>
<comment type="subcellular location">
    <subcellularLocation>
        <location evidence="1">Membrane</location>
    </subcellularLocation>
</comment>
<keyword evidence="5" id="KW-0812">Transmembrane</keyword>
<gene>
    <name evidence="8" type="ORF">H9847_03480</name>
</gene>
<keyword evidence="5" id="KW-1133">Transmembrane helix</keyword>
<keyword evidence="2 4" id="KW-0807">Transducer</keyword>
<dbReference type="AlphaFoldDB" id="A0A948TFE6"/>
<dbReference type="SUPFAM" id="SSF58104">
    <property type="entry name" value="Methyl-accepting chemotaxis protein (MCP) signaling domain"/>
    <property type="match status" value="1"/>
</dbReference>
<dbReference type="Proteomes" id="UP000733611">
    <property type="component" value="Unassembled WGS sequence"/>
</dbReference>
<dbReference type="PROSITE" id="PS50111">
    <property type="entry name" value="CHEMOTAXIS_TRANSDUC_2"/>
    <property type="match status" value="1"/>
</dbReference>
<dbReference type="InterPro" id="IPR003660">
    <property type="entry name" value="HAMP_dom"/>
</dbReference>
<proteinExistence type="inferred from homology"/>
<dbReference type="CDD" id="cd11386">
    <property type="entry name" value="MCP_signal"/>
    <property type="match status" value="1"/>
</dbReference>
<comment type="caution">
    <text evidence="8">The sequence shown here is derived from an EMBL/GenBank/DDBJ whole genome shotgun (WGS) entry which is preliminary data.</text>
</comment>
<protein>
    <submittedName>
        <fullName evidence="8">Methyl-accepting chemotaxis protein</fullName>
    </submittedName>
</protein>
<dbReference type="Gene3D" id="1.10.287.950">
    <property type="entry name" value="Methyl-accepting chemotaxis protein"/>
    <property type="match status" value="1"/>
</dbReference>
<feature type="transmembrane region" description="Helical" evidence="5">
    <location>
        <begin position="191"/>
        <end position="216"/>
    </location>
</feature>
<dbReference type="GO" id="GO:0016020">
    <property type="term" value="C:membrane"/>
    <property type="evidence" value="ECO:0007669"/>
    <property type="project" value="UniProtKB-SubCell"/>
</dbReference>
<evidence type="ECO:0000256" key="2">
    <source>
        <dbReference type="ARBA" id="ARBA00023224"/>
    </source>
</evidence>
<feature type="transmembrane region" description="Helical" evidence="5">
    <location>
        <begin position="12"/>
        <end position="32"/>
    </location>
</feature>
<feature type="domain" description="Methyl-accepting transducer" evidence="6">
    <location>
        <begin position="271"/>
        <end position="507"/>
    </location>
</feature>
<accession>A0A948TFE6</accession>
<dbReference type="PROSITE" id="PS50885">
    <property type="entry name" value="HAMP"/>
    <property type="match status" value="1"/>
</dbReference>
<keyword evidence="5" id="KW-0472">Membrane</keyword>
<evidence type="ECO:0000256" key="3">
    <source>
        <dbReference type="ARBA" id="ARBA00029447"/>
    </source>
</evidence>
<dbReference type="PANTHER" id="PTHR32089">
    <property type="entry name" value="METHYL-ACCEPTING CHEMOTAXIS PROTEIN MCPB"/>
    <property type="match status" value="1"/>
</dbReference>
<evidence type="ECO:0000313" key="9">
    <source>
        <dbReference type="Proteomes" id="UP000733611"/>
    </source>
</evidence>
<dbReference type="InterPro" id="IPR004089">
    <property type="entry name" value="MCPsignal_dom"/>
</dbReference>
<evidence type="ECO:0000259" key="7">
    <source>
        <dbReference type="PROSITE" id="PS50885"/>
    </source>
</evidence>
<evidence type="ECO:0000256" key="1">
    <source>
        <dbReference type="ARBA" id="ARBA00004370"/>
    </source>
</evidence>
<evidence type="ECO:0000256" key="4">
    <source>
        <dbReference type="PROSITE-ProRule" id="PRU00284"/>
    </source>
</evidence>
<evidence type="ECO:0000313" key="8">
    <source>
        <dbReference type="EMBL" id="MBU3843919.1"/>
    </source>
</evidence>
<dbReference type="GO" id="GO:0006935">
    <property type="term" value="P:chemotaxis"/>
    <property type="evidence" value="ECO:0007669"/>
    <property type="project" value="UniProtKB-ARBA"/>
</dbReference>
<name>A0A948TFE6_9GAMM</name>
<reference evidence="8" key="2">
    <citation type="submission" date="2021-04" db="EMBL/GenBank/DDBJ databases">
        <authorList>
            <person name="Gilroy R."/>
        </authorList>
    </citation>
    <scope>NUCLEOTIDE SEQUENCE</scope>
    <source>
        <strain evidence="8">378</strain>
    </source>
</reference>